<reference evidence="1" key="1">
    <citation type="submission" date="2021-02" db="EMBL/GenBank/DDBJ databases">
        <authorList>
            <person name="Dougan E. K."/>
            <person name="Rhodes N."/>
            <person name="Thang M."/>
            <person name="Chan C."/>
        </authorList>
    </citation>
    <scope>NUCLEOTIDE SEQUENCE</scope>
</reference>
<keyword evidence="2" id="KW-1185">Reference proteome</keyword>
<proteinExistence type="predicted"/>
<comment type="caution">
    <text evidence="1">The sequence shown here is derived from an EMBL/GenBank/DDBJ whole genome shotgun (WGS) entry which is preliminary data.</text>
</comment>
<dbReference type="Proteomes" id="UP000654075">
    <property type="component" value="Unassembled WGS sequence"/>
</dbReference>
<name>A0A813DZ62_POLGL</name>
<evidence type="ECO:0000313" key="1">
    <source>
        <dbReference type="EMBL" id="CAE8590982.1"/>
    </source>
</evidence>
<gene>
    <name evidence="1" type="ORF">PGLA1383_LOCUS9679</name>
</gene>
<organism evidence="1 2">
    <name type="scientific">Polarella glacialis</name>
    <name type="common">Dinoflagellate</name>
    <dbReference type="NCBI Taxonomy" id="89957"/>
    <lineage>
        <taxon>Eukaryota</taxon>
        <taxon>Sar</taxon>
        <taxon>Alveolata</taxon>
        <taxon>Dinophyceae</taxon>
        <taxon>Suessiales</taxon>
        <taxon>Suessiaceae</taxon>
        <taxon>Polarella</taxon>
    </lineage>
</organism>
<dbReference type="EMBL" id="CAJNNV010004617">
    <property type="protein sequence ID" value="CAE8590982.1"/>
    <property type="molecule type" value="Genomic_DNA"/>
</dbReference>
<accession>A0A813DZ62</accession>
<dbReference type="AlphaFoldDB" id="A0A813DZ62"/>
<protein>
    <submittedName>
        <fullName evidence="1">Uncharacterized protein</fullName>
    </submittedName>
</protein>
<sequence>MTSGSPTLAFGHCLEEDAVPSSVESCTVYCCQVQHCEHKRGRDAAAGNASAFLHSAGGGVSQIAAAQCLANKYFTALSDSHAENKALRGQVAELKRKLLQHSSGTEAFDDQGGASSSGISAAIEVVAEPPCKVLCQVCATCGLLGGVNTDKCLFCQKYCRSGRCSMTSHRRAS</sequence>
<evidence type="ECO:0000313" key="2">
    <source>
        <dbReference type="Proteomes" id="UP000654075"/>
    </source>
</evidence>